<evidence type="ECO:0000256" key="1">
    <source>
        <dbReference type="ARBA" id="ARBA00023002"/>
    </source>
</evidence>
<proteinExistence type="predicted"/>
<reference evidence="3" key="1">
    <citation type="submission" date="2022-08" db="EMBL/GenBank/DDBJ databases">
        <authorList>
            <person name="Dzunkova M."/>
            <person name="La Clair J."/>
            <person name="Tyml T."/>
            <person name="Doud D."/>
            <person name="Schulz F."/>
            <person name="Piquer S."/>
            <person name="Porcel Sanchis D."/>
            <person name="Osborn A."/>
            <person name="Robinson D."/>
            <person name="Louie K.B."/>
            <person name="Bowen B.P."/>
            <person name="Bowers R."/>
            <person name="Lee J."/>
            <person name="Arnau Llombart V."/>
            <person name="Diaz Villanueva W."/>
            <person name="Gosliner T."/>
            <person name="Northen T."/>
            <person name="Cheng J.-F."/>
            <person name="Burkart M.D."/>
            <person name="Woyke T."/>
        </authorList>
    </citation>
    <scope>NUCLEOTIDE SEQUENCE</scope>
    <source>
        <strain evidence="3">Df01</strain>
    </source>
</reference>
<keyword evidence="4" id="KW-1185">Reference proteome</keyword>
<dbReference type="Gene3D" id="3.50.50.60">
    <property type="entry name" value="FAD/NAD(P)-binding domain"/>
    <property type="match status" value="1"/>
</dbReference>
<comment type="caution">
    <text evidence="3">The sequence shown here is derived from an EMBL/GenBank/DDBJ whole genome shotgun (WGS) entry which is preliminary data.</text>
</comment>
<evidence type="ECO:0000313" key="4">
    <source>
        <dbReference type="Proteomes" id="UP001168167"/>
    </source>
</evidence>
<dbReference type="InterPro" id="IPR006076">
    <property type="entry name" value="FAD-dep_OxRdtase"/>
</dbReference>
<name>A0ABT7QNM6_9GAMM</name>
<gene>
    <name evidence="3" type="ORF">NQX30_07315</name>
</gene>
<evidence type="ECO:0000313" key="3">
    <source>
        <dbReference type="EMBL" id="MDM5148165.1"/>
    </source>
</evidence>
<dbReference type="Gene3D" id="3.30.9.10">
    <property type="entry name" value="D-Amino Acid Oxidase, subunit A, domain 2"/>
    <property type="match status" value="1"/>
</dbReference>
<dbReference type="PANTHER" id="PTHR13847:SF281">
    <property type="entry name" value="FAD DEPENDENT OXIDOREDUCTASE DOMAIN-CONTAINING PROTEIN"/>
    <property type="match status" value="1"/>
</dbReference>
<dbReference type="PANTHER" id="PTHR13847">
    <property type="entry name" value="SARCOSINE DEHYDROGENASE-RELATED"/>
    <property type="match status" value="1"/>
</dbReference>
<organism evidence="3 4">
    <name type="scientific">Candidatus Doriopsillibacter californiensis</name>
    <dbReference type="NCBI Taxonomy" id="2970740"/>
    <lineage>
        <taxon>Bacteria</taxon>
        <taxon>Pseudomonadati</taxon>
        <taxon>Pseudomonadota</taxon>
        <taxon>Gammaproteobacteria</taxon>
        <taxon>Candidatus Tethybacterales</taxon>
        <taxon>Candidatus Persebacteraceae</taxon>
        <taxon>Candidatus Doriopsillibacter</taxon>
    </lineage>
</organism>
<keyword evidence="1" id="KW-0560">Oxidoreductase</keyword>
<sequence>MELINSYYEASVSRPPSEPMLTGEVHADVCVIGGGFTGLSCALELAQAGRKVILLEAERVGWGASGRNGGQCICGYSTDALAGPARQAGVTEKYLFDLTREAISLLHARRQQYSIDCDWRSGYLLAAIHARHCRELEEHANTLTNRYHYPLRLLDLPETRAAIASRRYCGAMVDEQSGHLHPLKYVLGLSNAALASGVRLHEQSPALSVVDMGNNIEVKTAAGMVCCRQVVFAGNAYLEIAPRLRTRVMPASTCIGATAPLGAAAAENLIANQRAVCDMNFVIDYFRCSADTRLLFGGRVDYANRTPSDLAGCIRQRMEKVFPQLIGEKLDYVWGGAVAITINRFPDIGRQGNNVYYAQGFSGHGVALSGFAGKILADAIVGDTEKLDVFSRIRHRPFPGGNTFRTPLLVLAMLYYQLRDLFG</sequence>
<dbReference type="InterPro" id="IPR036188">
    <property type="entry name" value="FAD/NAD-bd_sf"/>
</dbReference>
<reference evidence="3" key="2">
    <citation type="journal article" date="2023" name="Microbiome">
        <title>Synthase-selected sorting approach identifies a beta-lactone synthase in a nudibranch symbiotic bacterium.</title>
        <authorList>
            <person name="Dzunkova M."/>
            <person name="La Clair J.J."/>
            <person name="Tyml T."/>
            <person name="Doud D."/>
            <person name="Schulz F."/>
            <person name="Piquer-Esteban S."/>
            <person name="Porcel Sanchis D."/>
            <person name="Osborn A."/>
            <person name="Robinson D."/>
            <person name="Louie K.B."/>
            <person name="Bowen B.P."/>
            <person name="Bowers R.M."/>
            <person name="Lee J."/>
            <person name="Arnau V."/>
            <person name="Diaz-Villanueva W."/>
            <person name="Stepanauskas R."/>
            <person name="Gosliner T."/>
            <person name="Date S.V."/>
            <person name="Northen T.R."/>
            <person name="Cheng J.F."/>
            <person name="Burkart M.D."/>
            <person name="Woyke T."/>
        </authorList>
    </citation>
    <scope>NUCLEOTIDE SEQUENCE</scope>
    <source>
        <strain evidence="3">Df01</strain>
    </source>
</reference>
<dbReference type="EMBL" id="JANQAO010000004">
    <property type="protein sequence ID" value="MDM5148165.1"/>
    <property type="molecule type" value="Genomic_DNA"/>
</dbReference>
<protein>
    <submittedName>
        <fullName evidence="3">FAD-binding oxidoreductase</fullName>
    </submittedName>
</protein>
<dbReference type="Proteomes" id="UP001168167">
    <property type="component" value="Unassembled WGS sequence"/>
</dbReference>
<dbReference type="SUPFAM" id="SSF51905">
    <property type="entry name" value="FAD/NAD(P)-binding domain"/>
    <property type="match status" value="1"/>
</dbReference>
<dbReference type="Pfam" id="PF01266">
    <property type="entry name" value="DAO"/>
    <property type="match status" value="1"/>
</dbReference>
<evidence type="ECO:0000259" key="2">
    <source>
        <dbReference type="Pfam" id="PF01266"/>
    </source>
</evidence>
<accession>A0ABT7QNM6</accession>
<feature type="domain" description="FAD dependent oxidoreductase" evidence="2">
    <location>
        <begin position="28"/>
        <end position="378"/>
    </location>
</feature>